<reference evidence="1" key="1">
    <citation type="journal article" date="2014" name="Front. Microbiol.">
        <title>High frequency of phylogenetically diverse reductive dehalogenase-homologous genes in deep subseafloor sedimentary metagenomes.</title>
        <authorList>
            <person name="Kawai M."/>
            <person name="Futagami T."/>
            <person name="Toyoda A."/>
            <person name="Takaki Y."/>
            <person name="Nishi S."/>
            <person name="Hori S."/>
            <person name="Arai W."/>
            <person name="Tsubouchi T."/>
            <person name="Morono Y."/>
            <person name="Uchiyama I."/>
            <person name="Ito T."/>
            <person name="Fujiyama A."/>
            <person name="Inagaki F."/>
            <person name="Takami H."/>
        </authorList>
    </citation>
    <scope>NUCLEOTIDE SEQUENCE</scope>
    <source>
        <strain evidence="1">Expedition CK06-06</strain>
    </source>
</reference>
<organism evidence="1">
    <name type="scientific">marine sediment metagenome</name>
    <dbReference type="NCBI Taxonomy" id="412755"/>
    <lineage>
        <taxon>unclassified sequences</taxon>
        <taxon>metagenomes</taxon>
        <taxon>ecological metagenomes</taxon>
    </lineage>
</organism>
<dbReference type="AlphaFoldDB" id="X1I369"/>
<protein>
    <submittedName>
        <fullName evidence="1">Uncharacterized protein</fullName>
    </submittedName>
</protein>
<evidence type="ECO:0000313" key="1">
    <source>
        <dbReference type="EMBL" id="GAH63765.1"/>
    </source>
</evidence>
<comment type="caution">
    <text evidence="1">The sequence shown here is derived from an EMBL/GenBank/DDBJ whole genome shotgun (WGS) entry which is preliminary data.</text>
</comment>
<accession>X1I369</accession>
<gene>
    <name evidence="1" type="ORF">S03H2_52135</name>
</gene>
<feature type="non-terminal residue" evidence="1">
    <location>
        <position position="1"/>
    </location>
</feature>
<dbReference type="EMBL" id="BARU01033109">
    <property type="protein sequence ID" value="GAH63765.1"/>
    <property type="molecule type" value="Genomic_DNA"/>
</dbReference>
<proteinExistence type="predicted"/>
<sequence length="43" mass="4930">IKQAIKDAHQRNPGKILSAMEIYEAIAQAQYNEDMKEVKNEPD</sequence>
<name>X1I369_9ZZZZ</name>